<dbReference type="FunFam" id="2.40.70.10:FF:000015">
    <property type="entry name" value="Aspartyl protease family protein"/>
    <property type="match status" value="1"/>
</dbReference>
<dbReference type="PANTHER" id="PTHR13683">
    <property type="entry name" value="ASPARTYL PROTEASES"/>
    <property type="match status" value="1"/>
</dbReference>
<keyword evidence="4" id="KW-0378">Hydrolase</keyword>
<sequence>MEPKLKGVVIITLPPPGDPSKGKTITAFAIPDDAEDFIVPSTAAERQQPLGEVPRQPSTAPSAFSERRFSLKKAAWGIAGFSLLVSALWACLFSEAPFEFLQSSEEVNRRNDAGSLVLPLYPKPGSQRLLHQGEVKLGSAGGRGRGREMEQRKVRHSRTAAASVVASSSAVNSSAVFSVRGNIFPDGLYYTSIHVGNPPRRYFLDVDTGSDLTWIQCDAPCQSCAKGPNPLYKPTKGKIVSPRDSLCLELQSGQNSRPCDTCHQCDYEIAYADHSSSMGVLARDNLKLMMVNQRQVSPSFVFGCAYDQQGQLLASPAKTDGILGLSGAKVSLPSQLSDQHIIANVVGHWNLRMLAFSLVHPHKSILLDHFVYFLPMDCLKKDPNTVLRNYYQTEVAKVSYGNVPLGARRSRSYMDKVVFDTGSSYTYFTKEMYGDLITLLKGISAGLVRDESDETLPVCWRPTFHVRSVKDVRQFFDPLTLHFGKKWWIMPRSFQIPPEGYLIVNRKGNICLGILNGTEVHDGSTNILGGTYVRCLEPNSHQYISLRGHLLVYDNVDRQVGWVQSDCAQPQRAVGFPFLF</sequence>
<organism evidence="8 9">
    <name type="scientific">Colocasia esculenta</name>
    <name type="common">Wild taro</name>
    <name type="synonym">Arum esculentum</name>
    <dbReference type="NCBI Taxonomy" id="4460"/>
    <lineage>
        <taxon>Eukaryota</taxon>
        <taxon>Viridiplantae</taxon>
        <taxon>Streptophyta</taxon>
        <taxon>Embryophyta</taxon>
        <taxon>Tracheophyta</taxon>
        <taxon>Spermatophyta</taxon>
        <taxon>Magnoliopsida</taxon>
        <taxon>Liliopsida</taxon>
        <taxon>Araceae</taxon>
        <taxon>Aroideae</taxon>
        <taxon>Colocasieae</taxon>
        <taxon>Colocasia</taxon>
    </lineage>
</organism>
<evidence type="ECO:0000256" key="2">
    <source>
        <dbReference type="ARBA" id="ARBA00022670"/>
    </source>
</evidence>
<accession>A0A843W5M6</accession>
<feature type="active site" evidence="5">
    <location>
        <position position="207"/>
    </location>
</feature>
<name>A0A843W5M6_COLES</name>
<dbReference type="InterPro" id="IPR032799">
    <property type="entry name" value="TAXi_C"/>
</dbReference>
<dbReference type="SUPFAM" id="SSF50630">
    <property type="entry name" value="Acid proteases"/>
    <property type="match status" value="1"/>
</dbReference>
<dbReference type="GO" id="GO:0006508">
    <property type="term" value="P:proteolysis"/>
    <property type="evidence" value="ECO:0007669"/>
    <property type="project" value="UniProtKB-KW"/>
</dbReference>
<evidence type="ECO:0000259" key="7">
    <source>
        <dbReference type="PROSITE" id="PS51767"/>
    </source>
</evidence>
<feature type="active site" evidence="5">
    <location>
        <position position="420"/>
    </location>
</feature>
<evidence type="ECO:0000313" key="9">
    <source>
        <dbReference type="Proteomes" id="UP000652761"/>
    </source>
</evidence>
<evidence type="ECO:0000256" key="3">
    <source>
        <dbReference type="ARBA" id="ARBA00022750"/>
    </source>
</evidence>
<comment type="similarity">
    <text evidence="1">Belongs to the peptidase A1 family.</text>
</comment>
<feature type="region of interest" description="Disordered" evidence="6">
    <location>
        <begin position="137"/>
        <end position="157"/>
    </location>
</feature>
<dbReference type="OrthoDB" id="2747330at2759"/>
<dbReference type="PANTHER" id="PTHR13683:SF316">
    <property type="entry name" value="ASPARTYL PROTEASE APCB1"/>
    <property type="match status" value="1"/>
</dbReference>
<keyword evidence="9" id="KW-1185">Reference proteome</keyword>
<dbReference type="GO" id="GO:0004190">
    <property type="term" value="F:aspartic-type endopeptidase activity"/>
    <property type="evidence" value="ECO:0007669"/>
    <property type="project" value="UniProtKB-KW"/>
</dbReference>
<comment type="caution">
    <text evidence="8">The sequence shown here is derived from an EMBL/GenBank/DDBJ whole genome shotgun (WGS) entry which is preliminary data.</text>
</comment>
<dbReference type="InterPro" id="IPR033121">
    <property type="entry name" value="PEPTIDASE_A1"/>
</dbReference>
<evidence type="ECO:0000313" key="8">
    <source>
        <dbReference type="EMBL" id="MQM03276.1"/>
    </source>
</evidence>
<evidence type="ECO:0000256" key="6">
    <source>
        <dbReference type="SAM" id="MobiDB-lite"/>
    </source>
</evidence>
<proteinExistence type="inferred from homology"/>
<keyword evidence="3" id="KW-0064">Aspartyl protease</keyword>
<evidence type="ECO:0000256" key="1">
    <source>
        <dbReference type="ARBA" id="ARBA00007447"/>
    </source>
</evidence>
<evidence type="ECO:0000256" key="4">
    <source>
        <dbReference type="ARBA" id="ARBA00022801"/>
    </source>
</evidence>
<gene>
    <name evidence="8" type="ORF">Taro_036048</name>
</gene>
<dbReference type="Pfam" id="PF14541">
    <property type="entry name" value="TAXi_C"/>
    <property type="match status" value="1"/>
</dbReference>
<reference evidence="8" key="1">
    <citation type="submission" date="2017-07" db="EMBL/GenBank/DDBJ databases">
        <title>Taro Niue Genome Assembly and Annotation.</title>
        <authorList>
            <person name="Atibalentja N."/>
            <person name="Keating K."/>
            <person name="Fields C.J."/>
        </authorList>
    </citation>
    <scope>NUCLEOTIDE SEQUENCE</scope>
    <source>
        <strain evidence="8">Niue_2</strain>
        <tissue evidence="8">Leaf</tissue>
    </source>
</reference>
<dbReference type="InterPro" id="IPR021109">
    <property type="entry name" value="Peptidase_aspartic_dom_sf"/>
</dbReference>
<keyword evidence="2" id="KW-0645">Protease</keyword>
<dbReference type="Proteomes" id="UP000652761">
    <property type="component" value="Unassembled WGS sequence"/>
</dbReference>
<dbReference type="InterPro" id="IPR032861">
    <property type="entry name" value="TAXi_N"/>
</dbReference>
<dbReference type="Gene3D" id="2.40.70.10">
    <property type="entry name" value="Acid Proteases"/>
    <property type="match status" value="2"/>
</dbReference>
<evidence type="ECO:0000256" key="5">
    <source>
        <dbReference type="PIRSR" id="PIRSR601461-1"/>
    </source>
</evidence>
<dbReference type="AlphaFoldDB" id="A0A843W5M6"/>
<dbReference type="InterPro" id="IPR001461">
    <property type="entry name" value="Aspartic_peptidase_A1"/>
</dbReference>
<dbReference type="Pfam" id="PF14543">
    <property type="entry name" value="TAXi_N"/>
    <property type="match status" value="1"/>
</dbReference>
<protein>
    <recommendedName>
        <fullName evidence="7">Peptidase A1 domain-containing protein</fullName>
    </recommendedName>
</protein>
<feature type="domain" description="Peptidase A1" evidence="7">
    <location>
        <begin position="189"/>
        <end position="563"/>
    </location>
</feature>
<dbReference type="EMBL" id="NMUH01003003">
    <property type="protein sequence ID" value="MQM03276.1"/>
    <property type="molecule type" value="Genomic_DNA"/>
</dbReference>
<dbReference type="PROSITE" id="PS51767">
    <property type="entry name" value="PEPTIDASE_A1"/>
    <property type="match status" value="1"/>
</dbReference>